<sequence>MANQIVPQAASAAPIRTFIANIGGDAVLACDARELHAFLGAKTRFNDWIADRIQQGEFVENQDFVNFTENSVKIGRGRPAVNYALSIDMAKHLGMMERNEQGKAIRAYFIRMEREAMRRAMAPVDGHAAPMSAATRTELASEFTRLLDCAKNMAVPDLELSFHIRYVQRFEVDHWHELSEAQARLVLAEIRVGFLADIASDLLQHAYDRCLMKRFEGLYPAVHSGIRPDGIPCGDYVIRVTRDKVLINYGQDF</sequence>
<gene>
    <name evidence="2" type="ORF">DFR38_10430</name>
</gene>
<dbReference type="AlphaFoldDB" id="A0A318JMH5"/>
<dbReference type="OrthoDB" id="8611785at2"/>
<evidence type="ECO:0000259" key="1">
    <source>
        <dbReference type="Pfam" id="PF08346"/>
    </source>
</evidence>
<organism evidence="2 3">
    <name type="scientific">Aquitalea magnusonii</name>
    <dbReference type="NCBI Taxonomy" id="332411"/>
    <lineage>
        <taxon>Bacteria</taxon>
        <taxon>Pseudomonadati</taxon>
        <taxon>Pseudomonadota</taxon>
        <taxon>Betaproteobacteria</taxon>
        <taxon>Neisseriales</taxon>
        <taxon>Chromobacteriaceae</taxon>
        <taxon>Aquitalea</taxon>
    </lineage>
</organism>
<proteinExistence type="predicted"/>
<dbReference type="PANTHER" id="PTHR36180:SF1">
    <property type="entry name" value="ANTA_ANTB ANTIREPRESSOR DOMAIN-CONTAINING PROTEIN"/>
    <property type="match status" value="1"/>
</dbReference>
<dbReference type="Proteomes" id="UP000248395">
    <property type="component" value="Unassembled WGS sequence"/>
</dbReference>
<dbReference type="Pfam" id="PF08346">
    <property type="entry name" value="AntA"/>
    <property type="match status" value="1"/>
</dbReference>
<feature type="domain" description="AntA/AntB antirepressor" evidence="1">
    <location>
        <begin position="31"/>
        <end position="99"/>
    </location>
</feature>
<dbReference type="RefSeq" id="WP_110313109.1">
    <property type="nucleotide sequence ID" value="NZ_QJKC01000004.1"/>
</dbReference>
<protein>
    <submittedName>
        <fullName evidence="2">Phage anti-repressor protein</fullName>
    </submittedName>
</protein>
<accession>A0A318JMH5</accession>
<evidence type="ECO:0000313" key="3">
    <source>
        <dbReference type="Proteomes" id="UP000248395"/>
    </source>
</evidence>
<dbReference type="PANTHER" id="PTHR36180">
    <property type="entry name" value="DNA-BINDING PROTEIN-RELATED-RELATED"/>
    <property type="match status" value="1"/>
</dbReference>
<comment type="caution">
    <text evidence="2">The sequence shown here is derived from an EMBL/GenBank/DDBJ whole genome shotgun (WGS) entry which is preliminary data.</text>
</comment>
<name>A0A318JMH5_9NEIS</name>
<keyword evidence="3" id="KW-1185">Reference proteome</keyword>
<dbReference type="InterPro" id="IPR013557">
    <property type="entry name" value="AntA/B_antirep"/>
</dbReference>
<evidence type="ECO:0000313" key="2">
    <source>
        <dbReference type="EMBL" id="PXX49391.1"/>
    </source>
</evidence>
<reference evidence="2 3" key="1">
    <citation type="submission" date="2018-05" db="EMBL/GenBank/DDBJ databases">
        <title>Genomic Encyclopedia of Type Strains, Phase IV (KMG-IV): sequencing the most valuable type-strain genomes for metagenomic binning, comparative biology and taxonomic classification.</title>
        <authorList>
            <person name="Goeker M."/>
        </authorList>
    </citation>
    <scope>NUCLEOTIDE SEQUENCE [LARGE SCALE GENOMIC DNA]</scope>
    <source>
        <strain evidence="2 3">DSM 25134</strain>
    </source>
</reference>
<dbReference type="EMBL" id="QJKC01000004">
    <property type="protein sequence ID" value="PXX49391.1"/>
    <property type="molecule type" value="Genomic_DNA"/>
</dbReference>